<gene>
    <name evidence="1" type="ORF">QQX04_05910</name>
</gene>
<evidence type="ECO:0000313" key="2">
    <source>
        <dbReference type="Proteomes" id="UP001172738"/>
    </source>
</evidence>
<dbReference type="EMBL" id="JAUHPV010000003">
    <property type="protein sequence ID" value="MDN4472527.1"/>
    <property type="molecule type" value="Genomic_DNA"/>
</dbReference>
<protein>
    <submittedName>
        <fullName evidence="1">Uncharacterized protein</fullName>
    </submittedName>
</protein>
<dbReference type="Proteomes" id="UP001172738">
    <property type="component" value="Unassembled WGS sequence"/>
</dbReference>
<name>A0ABT8G0B3_9MICO</name>
<accession>A0ABT8G0B3</accession>
<comment type="caution">
    <text evidence="1">The sequence shown here is derived from an EMBL/GenBank/DDBJ whole genome shotgun (WGS) entry which is preliminary data.</text>
</comment>
<organism evidence="1 2">
    <name type="scientific">Demequina zhanjiangensis</name>
    <dbReference type="NCBI Taxonomy" id="3051659"/>
    <lineage>
        <taxon>Bacteria</taxon>
        <taxon>Bacillati</taxon>
        <taxon>Actinomycetota</taxon>
        <taxon>Actinomycetes</taxon>
        <taxon>Micrococcales</taxon>
        <taxon>Demequinaceae</taxon>
        <taxon>Demequina</taxon>
    </lineage>
</organism>
<reference evidence="1" key="1">
    <citation type="submission" date="2023-06" db="EMBL/GenBank/DDBJ databases">
        <title>SYSU T00b26.</title>
        <authorList>
            <person name="Gao L."/>
            <person name="Fang B.-Z."/>
            <person name="Li W.-J."/>
        </authorList>
    </citation>
    <scope>NUCLEOTIDE SEQUENCE</scope>
    <source>
        <strain evidence="1">SYSU T00b26</strain>
    </source>
</reference>
<evidence type="ECO:0000313" key="1">
    <source>
        <dbReference type="EMBL" id="MDN4472527.1"/>
    </source>
</evidence>
<proteinExistence type="predicted"/>
<keyword evidence="2" id="KW-1185">Reference proteome</keyword>
<dbReference type="RefSeq" id="WP_301127179.1">
    <property type="nucleotide sequence ID" value="NZ_JAUHPV010000003.1"/>
</dbReference>
<sequence>MDHPDGAKRFPVDGELGQHEPEALPEYAEIVAFFGHIAYVMPPLREVLAEHLRVAEGEMLPILLMEDVTAWLLETFRTTGPDGRTLQLLSILDAGYHEASDQLRSVILLGFLERIPGFAGQTTDADGAGMLVRSGLGPTLSAVLAEVESWRDDSIGT</sequence>